<reference evidence="1" key="1">
    <citation type="submission" date="2020-04" db="EMBL/GenBank/DDBJ databases">
        <authorList>
            <person name="Chiriac C."/>
            <person name="Salcher M."/>
            <person name="Ghai R."/>
            <person name="Kavagutti S V."/>
        </authorList>
    </citation>
    <scope>NUCLEOTIDE SEQUENCE</scope>
</reference>
<proteinExistence type="predicted"/>
<sequence length="110" mass="11812">MTDTIKLVAGDNRPNIKLTLTKIDGTAVDLSGGDTTVSIKFRSVGSESTLVTLSTTKVGSGATGEVTFNFPGDTLDVPAGFYEGEIEVDFGSEKQRVFDRLKFQVREAFT</sequence>
<protein>
    <submittedName>
        <fullName evidence="1">Uncharacterized protein</fullName>
    </submittedName>
</protein>
<dbReference type="EMBL" id="LR796238">
    <property type="protein sequence ID" value="CAB4130417.1"/>
    <property type="molecule type" value="Genomic_DNA"/>
</dbReference>
<evidence type="ECO:0000313" key="1">
    <source>
        <dbReference type="EMBL" id="CAB4130417.1"/>
    </source>
</evidence>
<accession>A0A6J5LBF4</accession>
<organism evidence="1">
    <name type="scientific">uncultured Caudovirales phage</name>
    <dbReference type="NCBI Taxonomy" id="2100421"/>
    <lineage>
        <taxon>Viruses</taxon>
        <taxon>Duplodnaviria</taxon>
        <taxon>Heunggongvirae</taxon>
        <taxon>Uroviricota</taxon>
        <taxon>Caudoviricetes</taxon>
        <taxon>Peduoviridae</taxon>
        <taxon>Maltschvirus</taxon>
        <taxon>Maltschvirus maltsch</taxon>
    </lineage>
</organism>
<gene>
    <name evidence="1" type="ORF">UFOVP119_41</name>
</gene>
<name>A0A6J5LBF4_9CAUD</name>